<proteinExistence type="predicted"/>
<evidence type="ECO:0000256" key="1">
    <source>
        <dbReference type="SAM" id="Phobius"/>
    </source>
</evidence>
<dbReference type="EMBL" id="CP122539">
    <property type="protein sequence ID" value="WGH74079.1"/>
    <property type="molecule type" value="Genomic_DNA"/>
</dbReference>
<reference evidence="2 3" key="1">
    <citation type="submission" date="2023-04" db="EMBL/GenBank/DDBJ databases">
        <title>Tenacibaculum tangerinum sp. nov., isolated from sea tidal flat of South Korea.</title>
        <authorList>
            <person name="Lee S.H."/>
            <person name="Kim J.-J."/>
        </authorList>
    </citation>
    <scope>NUCLEOTIDE SEQUENCE [LARGE SCALE GENOMIC DNA]</scope>
    <source>
        <strain evidence="2 3">GRR-S3-23</strain>
    </source>
</reference>
<evidence type="ECO:0000313" key="3">
    <source>
        <dbReference type="Proteomes" id="UP001232001"/>
    </source>
</evidence>
<keyword evidence="1" id="KW-0812">Transmembrane</keyword>
<name>A0ABY8KXW4_9FLAO</name>
<evidence type="ECO:0000313" key="2">
    <source>
        <dbReference type="EMBL" id="WGH74079.1"/>
    </source>
</evidence>
<keyword evidence="3" id="KW-1185">Reference proteome</keyword>
<protein>
    <recommendedName>
        <fullName evidence="4">RND transporter</fullName>
    </recommendedName>
</protein>
<accession>A0ABY8KXW4</accession>
<feature type="transmembrane region" description="Helical" evidence="1">
    <location>
        <begin position="56"/>
        <end position="75"/>
    </location>
</feature>
<sequence length="78" mass="9102">MKEKIRQNWKLFLLASVTLGLAPFRPPHIVGKLQWIMGGNAFSGEHAMQFMDWFDLFLHGTPWVLLIVSILLHIFRKI</sequence>
<dbReference type="Proteomes" id="UP001232001">
    <property type="component" value="Chromosome"/>
</dbReference>
<dbReference type="RefSeq" id="WP_279649960.1">
    <property type="nucleotide sequence ID" value="NZ_CP122539.1"/>
</dbReference>
<keyword evidence="1" id="KW-1133">Transmembrane helix</keyword>
<gene>
    <name evidence="2" type="ORF">P8625_08080</name>
</gene>
<organism evidence="2 3">
    <name type="scientific">Tenacibaculum tangerinum</name>
    <dbReference type="NCBI Taxonomy" id="3038772"/>
    <lineage>
        <taxon>Bacteria</taxon>
        <taxon>Pseudomonadati</taxon>
        <taxon>Bacteroidota</taxon>
        <taxon>Flavobacteriia</taxon>
        <taxon>Flavobacteriales</taxon>
        <taxon>Flavobacteriaceae</taxon>
        <taxon>Tenacibaculum</taxon>
    </lineage>
</organism>
<keyword evidence="1" id="KW-0472">Membrane</keyword>
<evidence type="ECO:0008006" key="4">
    <source>
        <dbReference type="Google" id="ProtNLM"/>
    </source>
</evidence>